<dbReference type="Pfam" id="PF01497">
    <property type="entry name" value="Peripla_BP_2"/>
    <property type="match status" value="1"/>
</dbReference>
<name>N6VY30_9GAMM</name>
<dbReference type="PATRIC" id="fig|626887.3.peg.1488"/>
<accession>N6VY30</accession>
<comment type="subcellular location">
    <subcellularLocation>
        <location evidence="1">Cell envelope</location>
    </subcellularLocation>
</comment>
<dbReference type="InterPro" id="IPR051313">
    <property type="entry name" value="Bact_iron-sidero_bind"/>
</dbReference>
<keyword evidence="8" id="KW-1185">Reference proteome</keyword>
<evidence type="ECO:0000313" key="8">
    <source>
        <dbReference type="Proteomes" id="UP000013165"/>
    </source>
</evidence>
<keyword evidence="4" id="KW-0410">Iron transport</keyword>
<dbReference type="OrthoDB" id="63946at2"/>
<protein>
    <submittedName>
        <fullName evidence="7">ABC transporter substrate-binding protein</fullName>
    </submittedName>
</protein>
<keyword evidence="3" id="KW-0813">Transport</keyword>
<evidence type="ECO:0000313" key="7">
    <source>
        <dbReference type="EMBL" id="ENO15175.2"/>
    </source>
</evidence>
<dbReference type="AlphaFoldDB" id="N6VY30"/>
<dbReference type="PANTHER" id="PTHR30532">
    <property type="entry name" value="IRON III DICITRATE-BINDING PERIPLASMIC PROTEIN"/>
    <property type="match status" value="1"/>
</dbReference>
<dbReference type="PROSITE" id="PS50983">
    <property type="entry name" value="FE_B12_PBP"/>
    <property type="match status" value="1"/>
</dbReference>
<evidence type="ECO:0000259" key="6">
    <source>
        <dbReference type="PROSITE" id="PS50983"/>
    </source>
</evidence>
<dbReference type="eggNOG" id="COG4607">
    <property type="taxonomic scope" value="Bacteria"/>
</dbReference>
<dbReference type="STRING" id="626887.J057_07491"/>
<comment type="caution">
    <text evidence="7">The sequence shown here is derived from an EMBL/GenBank/DDBJ whole genome shotgun (WGS) entry which is preliminary data.</text>
</comment>
<gene>
    <name evidence="7" type="ORF">J057_07491</name>
</gene>
<sequence length="285" mass="29869">MVAAAVLAVGSSLGIAADAVADNAEPRVVSFDHGGLDTLDAMGLGDHVVAVPKRGLPEYLSDYASDAFADAGNLKTPDLKGVREAKPTLILVTGRQGDQIAELEKIAPTVNVGMVEGAYFTALEAKVLGLAAPFHAGEQAHEALDDLKDYIAEQRSGIDGEPDVLVVTHNDGKFGLRLEPVVYELLALPKPVLPEGVESFTRGTRVFTPLTPEVIAQMDPDELLVVDRSAAIGAGEIDLAALKSSLAEHGMDGDKVTVLSPGLWYLSGGGLQSVRLQVDEVTQAL</sequence>
<dbReference type="Gene3D" id="3.40.50.1980">
    <property type="entry name" value="Nitrogenase molybdenum iron protein domain"/>
    <property type="match status" value="2"/>
</dbReference>
<dbReference type="GO" id="GO:1901678">
    <property type="term" value="P:iron coordination entity transport"/>
    <property type="evidence" value="ECO:0007669"/>
    <property type="project" value="UniProtKB-ARBA"/>
</dbReference>
<proteinExistence type="inferred from homology"/>
<comment type="similarity">
    <text evidence="2">Belongs to the bacterial solute-binding protein 8 family.</text>
</comment>
<dbReference type="EMBL" id="APLQ01000011">
    <property type="protein sequence ID" value="ENO15175.2"/>
    <property type="molecule type" value="Genomic_DNA"/>
</dbReference>
<dbReference type="SUPFAM" id="SSF53807">
    <property type="entry name" value="Helical backbone' metal receptor"/>
    <property type="match status" value="1"/>
</dbReference>
<evidence type="ECO:0000256" key="4">
    <source>
        <dbReference type="ARBA" id="ARBA00022496"/>
    </source>
</evidence>
<evidence type="ECO:0000256" key="2">
    <source>
        <dbReference type="ARBA" id="ARBA00008814"/>
    </source>
</evidence>
<organism evidence="7 8">
    <name type="scientific">Marinobacter nanhaiticus D15-8W</name>
    <dbReference type="NCBI Taxonomy" id="626887"/>
    <lineage>
        <taxon>Bacteria</taxon>
        <taxon>Pseudomonadati</taxon>
        <taxon>Pseudomonadota</taxon>
        <taxon>Gammaproteobacteria</taxon>
        <taxon>Pseudomonadales</taxon>
        <taxon>Marinobacteraceae</taxon>
        <taxon>Marinobacter</taxon>
    </lineage>
</organism>
<evidence type="ECO:0000256" key="5">
    <source>
        <dbReference type="ARBA" id="ARBA00022729"/>
    </source>
</evidence>
<reference evidence="7 8" key="1">
    <citation type="journal article" date="2013" name="Genome Announc.">
        <title>Genome Sequence of the Polycyclic Aromatic Hydrocarbon-Degrading Bacterium Strain Marinobacter nanhaiticus D15-8WT.</title>
        <authorList>
            <person name="Cui Z."/>
            <person name="Gao W."/>
            <person name="Li Q."/>
            <person name="Xu G."/>
            <person name="Zheng L."/>
        </authorList>
    </citation>
    <scope>NUCLEOTIDE SEQUENCE [LARGE SCALE GENOMIC DNA]</scope>
    <source>
        <strain evidence="7 8">D15-8W</strain>
    </source>
</reference>
<dbReference type="InterPro" id="IPR002491">
    <property type="entry name" value="ABC_transptr_periplasmic_BD"/>
</dbReference>
<dbReference type="GO" id="GO:0030288">
    <property type="term" value="C:outer membrane-bounded periplasmic space"/>
    <property type="evidence" value="ECO:0007669"/>
    <property type="project" value="TreeGrafter"/>
</dbReference>
<dbReference type="HOGENOM" id="CLU_038034_3_1_6"/>
<feature type="domain" description="Fe/B12 periplasmic-binding" evidence="6">
    <location>
        <begin position="27"/>
        <end position="285"/>
    </location>
</feature>
<dbReference type="PANTHER" id="PTHR30532:SF28">
    <property type="entry name" value="PETROBACTIN-BINDING PROTEIN YCLQ"/>
    <property type="match status" value="1"/>
</dbReference>
<evidence type="ECO:0000256" key="3">
    <source>
        <dbReference type="ARBA" id="ARBA00022448"/>
    </source>
</evidence>
<keyword evidence="4" id="KW-0408">Iron</keyword>
<keyword evidence="4" id="KW-0406">Ion transport</keyword>
<dbReference type="Proteomes" id="UP000013165">
    <property type="component" value="Unassembled WGS sequence"/>
</dbReference>
<evidence type="ECO:0000256" key="1">
    <source>
        <dbReference type="ARBA" id="ARBA00004196"/>
    </source>
</evidence>
<keyword evidence="5" id="KW-0732">Signal</keyword>